<reference evidence="1 2" key="2">
    <citation type="journal article" date="2022" name="Mar. Drugs">
        <title>Bioassay-Guided Fractionation Leads to the Detection of Cholic Acid Generated by the Rare Thalassomonas sp.</title>
        <authorList>
            <person name="Pheiffer F."/>
            <person name="Schneider Y.K."/>
            <person name="Hansen E.H."/>
            <person name="Andersen J.H."/>
            <person name="Isaksson J."/>
            <person name="Busche T."/>
            <person name="R C."/>
            <person name="Kalinowski J."/>
            <person name="Zyl L.V."/>
            <person name="Trindade M."/>
        </authorList>
    </citation>
    <scope>NUCLEOTIDE SEQUENCE [LARGE SCALE GENOMIC DNA]</scope>
    <source>
        <strain evidence="1 2">A5K-106</strain>
    </source>
</reference>
<evidence type="ECO:0000313" key="1">
    <source>
        <dbReference type="EMBL" id="WDD99809.1"/>
    </source>
</evidence>
<accession>A0AAE9YT47</accession>
<organism evidence="1 2">
    <name type="scientific">Thalassomonas actiniarum</name>
    <dbReference type="NCBI Taxonomy" id="485447"/>
    <lineage>
        <taxon>Bacteria</taxon>
        <taxon>Pseudomonadati</taxon>
        <taxon>Pseudomonadota</taxon>
        <taxon>Gammaproteobacteria</taxon>
        <taxon>Alteromonadales</taxon>
        <taxon>Colwelliaceae</taxon>
        <taxon>Thalassomonas</taxon>
    </lineage>
</organism>
<dbReference type="KEGG" id="tact:SG35_003815"/>
<protein>
    <submittedName>
        <fullName evidence="1">Uncharacterized protein</fullName>
    </submittedName>
</protein>
<dbReference type="RefSeq" id="WP_044831947.1">
    <property type="nucleotide sequence ID" value="NZ_CP059735.1"/>
</dbReference>
<dbReference type="Proteomes" id="UP000032568">
    <property type="component" value="Chromosome"/>
</dbReference>
<keyword evidence="2" id="KW-1185">Reference proteome</keyword>
<dbReference type="AlphaFoldDB" id="A0AAE9YT47"/>
<sequence>MSYSPVASALIALLACQDSAILQIAKASTPEKKAYFQRQEAKIMCCFLDLLNELSEEGQQQILKVVKVEI</sequence>
<reference evidence="1 2" key="1">
    <citation type="journal article" date="2015" name="Genome Announc.">
        <title>Draft Genome Sequences of Marine Isolates of Thalassomonas viridans and Thalassomonas actiniarum.</title>
        <authorList>
            <person name="Olonade I."/>
            <person name="van Zyl L.J."/>
            <person name="Trindade M."/>
        </authorList>
    </citation>
    <scope>NUCLEOTIDE SEQUENCE [LARGE SCALE GENOMIC DNA]</scope>
    <source>
        <strain evidence="1 2">A5K-106</strain>
    </source>
</reference>
<name>A0AAE9YT47_9GAMM</name>
<gene>
    <name evidence="1" type="ORF">SG35_003815</name>
</gene>
<evidence type="ECO:0000313" key="2">
    <source>
        <dbReference type="Proteomes" id="UP000032568"/>
    </source>
</evidence>
<dbReference type="EMBL" id="CP059735">
    <property type="protein sequence ID" value="WDD99809.1"/>
    <property type="molecule type" value="Genomic_DNA"/>
</dbReference>
<proteinExistence type="predicted"/>